<organism evidence="1 2">
    <name type="scientific">Euzebyella marina</name>
    <dbReference type="NCBI Taxonomy" id="1761453"/>
    <lineage>
        <taxon>Bacteria</taxon>
        <taxon>Pseudomonadati</taxon>
        <taxon>Bacteroidota</taxon>
        <taxon>Flavobacteriia</taxon>
        <taxon>Flavobacteriales</taxon>
        <taxon>Flavobacteriaceae</taxon>
        <taxon>Euzebyella</taxon>
    </lineage>
</organism>
<dbReference type="PANTHER" id="PTHR12526">
    <property type="entry name" value="GLYCOSYLTRANSFERASE"/>
    <property type="match status" value="1"/>
</dbReference>
<evidence type="ECO:0000313" key="2">
    <source>
        <dbReference type="Proteomes" id="UP000276309"/>
    </source>
</evidence>
<evidence type="ECO:0000313" key="1">
    <source>
        <dbReference type="EMBL" id="AYN66681.1"/>
    </source>
</evidence>
<dbReference type="PANTHER" id="PTHR12526:SF637">
    <property type="entry name" value="GLYCOSYLTRANSFERASE EPSF-RELATED"/>
    <property type="match status" value="1"/>
</dbReference>
<keyword evidence="1" id="KW-0808">Transferase</keyword>
<keyword evidence="2" id="KW-1185">Reference proteome</keyword>
<name>A0A3G2L397_9FLAO</name>
<dbReference type="EMBL" id="CP032050">
    <property type="protein sequence ID" value="AYN66681.1"/>
    <property type="molecule type" value="Genomic_DNA"/>
</dbReference>
<dbReference type="Proteomes" id="UP000276309">
    <property type="component" value="Chromosome"/>
</dbReference>
<dbReference type="OrthoDB" id="9768685at2"/>
<dbReference type="Pfam" id="PF13692">
    <property type="entry name" value="Glyco_trans_1_4"/>
    <property type="match status" value="1"/>
</dbReference>
<dbReference type="GO" id="GO:0016740">
    <property type="term" value="F:transferase activity"/>
    <property type="evidence" value="ECO:0007669"/>
    <property type="project" value="UniProtKB-KW"/>
</dbReference>
<dbReference type="AlphaFoldDB" id="A0A3G2L397"/>
<sequence>MKITHISTFGSGGAAKAAKRIHDQMKKDGHDSRFLFLEKGSESKYEIKYSKKLYLIDLAARILKKMGLPPNLEQSNDFKIRRFKKKFEYFSFANTSYIDLPNHEAIQHCDIINLHFVANFIDVPSFFKNIKKPIVWTLHDMNPFQGGFHYKLDEKAYAFQLNGLDDEQYDFKRRAFKPLSKNLLTIVTPSFWMYQKSKDSQLLRKFSHFHISNGIDTEIFKPLNKKECAKSLEMSTNKPIVLFVAESLRNKRKGFNLVLDLVKDPNLLLKYHFVAVGEVQNSRATKDITFLGRISDEVQMSKVYNAADFFILPSIEDNLPNTMIESLCCGTPVVGFEVGGIKETITNGENGFLSKEITVDGLKKALLNCDEIGMAKYGQKIAENARLKFQLTLQTDKYIALYNSLVRQLS</sequence>
<protein>
    <submittedName>
        <fullName evidence="1">Glycosyltransferase</fullName>
    </submittedName>
</protein>
<reference evidence="1 2" key="1">
    <citation type="submission" date="2018-08" db="EMBL/GenBank/DDBJ databases">
        <title>The reduced genetic potential of extracellular carbohydrate catabolism in Euzebyella marina RN62, a Flavobacteriia bacterium isolated from the hadal water.</title>
        <authorList>
            <person name="Xue C."/>
        </authorList>
    </citation>
    <scope>NUCLEOTIDE SEQUENCE [LARGE SCALE GENOMIC DNA]</scope>
    <source>
        <strain evidence="1 2">RN62</strain>
    </source>
</reference>
<dbReference type="KEGG" id="emar:D1013_04425"/>
<accession>A0A3G2L397</accession>
<dbReference type="Gene3D" id="3.40.50.2000">
    <property type="entry name" value="Glycogen Phosphorylase B"/>
    <property type="match status" value="2"/>
</dbReference>
<gene>
    <name evidence="1" type="ORF">D1013_04425</name>
</gene>
<dbReference type="SUPFAM" id="SSF53756">
    <property type="entry name" value="UDP-Glycosyltransferase/glycogen phosphorylase"/>
    <property type="match status" value="1"/>
</dbReference>
<proteinExistence type="predicted"/>